<proteinExistence type="predicted"/>
<dbReference type="Proteomes" id="UP001183410">
    <property type="component" value="Unassembled WGS sequence"/>
</dbReference>
<dbReference type="InterPro" id="IPR029082">
    <property type="entry name" value="Imm35"/>
</dbReference>
<accession>A0ABU2JWC0</accession>
<gene>
    <name evidence="2" type="ORF">RM844_22965</name>
</gene>
<evidence type="ECO:0000313" key="2">
    <source>
        <dbReference type="EMBL" id="MDT0269152.1"/>
    </source>
</evidence>
<feature type="domain" description="Immunity protein 35" evidence="1">
    <location>
        <begin position="5"/>
        <end position="86"/>
    </location>
</feature>
<dbReference type="RefSeq" id="WP_311669242.1">
    <property type="nucleotide sequence ID" value="NZ_JAVREO010000015.1"/>
</dbReference>
<keyword evidence="3" id="KW-1185">Reference proteome</keyword>
<protein>
    <submittedName>
        <fullName evidence="2">YrhB domain-containing protein</fullName>
    </submittedName>
</protein>
<reference evidence="3" key="1">
    <citation type="submission" date="2023-07" db="EMBL/GenBank/DDBJ databases">
        <title>30 novel species of actinomycetes from the DSMZ collection.</title>
        <authorList>
            <person name="Nouioui I."/>
        </authorList>
    </citation>
    <scope>NUCLEOTIDE SEQUENCE [LARGE SCALE GENOMIC DNA]</scope>
    <source>
        <strain evidence="3">DSM 44915</strain>
    </source>
</reference>
<name>A0ABU2JWC0_9ACTN</name>
<evidence type="ECO:0000259" key="1">
    <source>
        <dbReference type="Pfam" id="PF15567"/>
    </source>
</evidence>
<comment type="caution">
    <text evidence="2">The sequence shown here is derived from an EMBL/GenBank/DDBJ whole genome shotgun (WGS) entry which is preliminary data.</text>
</comment>
<sequence>MISHEEALRIALGYLEDAYQGEGFTFLMEPEKTTEYRTVWAIRFDTQERRDSGNMTKAPFMRVLVVPKDGSAPRFPPSAHPLNHYVAQLEAEL</sequence>
<dbReference type="EMBL" id="JAVREO010000015">
    <property type="protein sequence ID" value="MDT0269152.1"/>
    <property type="molecule type" value="Genomic_DNA"/>
</dbReference>
<organism evidence="2 3">
    <name type="scientific">Streptomyces chisholmiae</name>
    <dbReference type="NCBI Taxonomy" id="3075540"/>
    <lineage>
        <taxon>Bacteria</taxon>
        <taxon>Bacillati</taxon>
        <taxon>Actinomycetota</taxon>
        <taxon>Actinomycetes</taxon>
        <taxon>Kitasatosporales</taxon>
        <taxon>Streptomycetaceae</taxon>
        <taxon>Streptomyces</taxon>
    </lineage>
</organism>
<evidence type="ECO:0000313" key="3">
    <source>
        <dbReference type="Proteomes" id="UP001183410"/>
    </source>
</evidence>
<dbReference type="Pfam" id="PF15567">
    <property type="entry name" value="Imm35"/>
    <property type="match status" value="1"/>
</dbReference>